<organism evidence="1 2">
    <name type="scientific">Massilia frigida</name>
    <dbReference type="NCBI Taxonomy" id="2609281"/>
    <lineage>
        <taxon>Bacteria</taxon>
        <taxon>Pseudomonadati</taxon>
        <taxon>Pseudomonadota</taxon>
        <taxon>Betaproteobacteria</taxon>
        <taxon>Burkholderiales</taxon>
        <taxon>Oxalobacteraceae</taxon>
        <taxon>Telluria group</taxon>
        <taxon>Massilia</taxon>
    </lineage>
</organism>
<comment type="caution">
    <text evidence="1">The sequence shown here is derived from an EMBL/GenBank/DDBJ whole genome shotgun (WGS) entry which is preliminary data.</text>
</comment>
<name>A0ABX0NDV2_9BURK</name>
<dbReference type="RefSeq" id="WP_167093219.1">
    <property type="nucleotide sequence ID" value="NZ_WHJG01000053.1"/>
</dbReference>
<accession>A0ABX0NDV2</accession>
<protein>
    <submittedName>
        <fullName evidence="1">Uncharacterized protein</fullName>
    </submittedName>
</protein>
<gene>
    <name evidence="1" type="ORF">F2P44_30130</name>
</gene>
<sequence>MEHDYYLHPQRFPKNAEGPFYTTGSQLRNGTWCSDCMSCELPENEAPSLLALLTNNNSDTYFVRQPATGDDIDQACAAINVCCTGALRYGGCDPGILAKLDPSSCDYPKSGRLYKLFRSLFCRKNDG</sequence>
<proteinExistence type="predicted"/>
<evidence type="ECO:0000313" key="2">
    <source>
        <dbReference type="Proteomes" id="UP000621455"/>
    </source>
</evidence>
<keyword evidence="2" id="KW-1185">Reference proteome</keyword>
<reference evidence="1 2" key="1">
    <citation type="submission" date="2019-10" db="EMBL/GenBank/DDBJ databases">
        <title>Taxonomy of Antarctic Massilia spp.: description of Massilia rubra sp. nov., Massilia aquatica sp. nov., Massilia mucilaginosa sp. nov., Massilia frigida sp. nov. isolated from streams, lakes and regoliths.</title>
        <authorList>
            <person name="Holochova P."/>
            <person name="Sedlacek I."/>
            <person name="Kralova S."/>
            <person name="Maslanova I."/>
            <person name="Busse H.-J."/>
            <person name="Stankova E."/>
            <person name="Vrbovska V."/>
            <person name="Kovarovic V."/>
            <person name="Bartak M."/>
            <person name="Svec P."/>
            <person name="Pantucek R."/>
        </authorList>
    </citation>
    <scope>NUCLEOTIDE SEQUENCE [LARGE SCALE GENOMIC DNA]</scope>
    <source>
        <strain evidence="1 2">CCM 8695</strain>
    </source>
</reference>
<dbReference type="EMBL" id="WHJG01000053">
    <property type="protein sequence ID" value="NHZ83493.1"/>
    <property type="molecule type" value="Genomic_DNA"/>
</dbReference>
<evidence type="ECO:0000313" key="1">
    <source>
        <dbReference type="EMBL" id="NHZ83493.1"/>
    </source>
</evidence>
<dbReference type="Proteomes" id="UP000621455">
    <property type="component" value="Unassembled WGS sequence"/>
</dbReference>